<dbReference type="AlphaFoldDB" id="A0A379SEL3"/>
<evidence type="ECO:0000313" key="2">
    <source>
        <dbReference type="Proteomes" id="UP000254332"/>
    </source>
</evidence>
<proteinExistence type="predicted"/>
<dbReference type="EMBL" id="UGWQ01000004">
    <property type="protein sequence ID" value="SUG27847.1"/>
    <property type="molecule type" value="Genomic_DNA"/>
</dbReference>
<sequence>MSNAARSRFLTIISLRRDFDALMIALLPDLRQVKYGRELLYGCLC</sequence>
<organism evidence="1 2">
    <name type="scientific">Salmonella enterica</name>
    <name type="common">Salmonella choleraesuis</name>
    <dbReference type="NCBI Taxonomy" id="28901"/>
    <lineage>
        <taxon>Bacteria</taxon>
        <taxon>Pseudomonadati</taxon>
        <taxon>Pseudomonadota</taxon>
        <taxon>Gammaproteobacteria</taxon>
        <taxon>Enterobacterales</taxon>
        <taxon>Enterobacteriaceae</taxon>
        <taxon>Salmonella</taxon>
    </lineage>
</organism>
<name>A0A379SEL3_SALER</name>
<reference evidence="1 2" key="1">
    <citation type="submission" date="2018-06" db="EMBL/GenBank/DDBJ databases">
        <authorList>
            <consortium name="Pathogen Informatics"/>
            <person name="Doyle S."/>
        </authorList>
    </citation>
    <scope>NUCLEOTIDE SEQUENCE [LARGE SCALE GENOMIC DNA]</scope>
    <source>
        <strain evidence="1 2">NCTC10718</strain>
    </source>
</reference>
<accession>A0A379SEL3</accession>
<protein>
    <submittedName>
        <fullName evidence="1">Uncharacterized protein</fullName>
    </submittedName>
</protein>
<evidence type="ECO:0000313" key="1">
    <source>
        <dbReference type="EMBL" id="SUG27847.1"/>
    </source>
</evidence>
<gene>
    <name evidence="1" type="ORF">NCTC10718_05178</name>
</gene>
<dbReference type="Proteomes" id="UP000254332">
    <property type="component" value="Unassembled WGS sequence"/>
</dbReference>